<dbReference type="InterPro" id="IPR029052">
    <property type="entry name" value="Metallo-depent_PP-like"/>
</dbReference>
<comment type="similarity">
    <text evidence="4">Belongs to the cyclic nucleotide phosphodiesterase class-III family.</text>
</comment>
<dbReference type="GO" id="GO:0046872">
    <property type="term" value="F:metal ion binding"/>
    <property type="evidence" value="ECO:0007669"/>
    <property type="project" value="UniProtKB-KW"/>
</dbReference>
<dbReference type="EMBL" id="VIGH01000010">
    <property type="protein sequence ID" value="TQF65833.1"/>
    <property type="molecule type" value="Genomic_DNA"/>
</dbReference>
<name>A0A541B0I0_9NOCA</name>
<evidence type="ECO:0000259" key="5">
    <source>
        <dbReference type="Pfam" id="PF00149"/>
    </source>
</evidence>
<protein>
    <submittedName>
        <fullName evidence="6">Phosphohydrolase</fullName>
    </submittedName>
</protein>
<dbReference type="InterPro" id="IPR050884">
    <property type="entry name" value="CNP_phosphodiesterase-III"/>
</dbReference>
<proteinExistence type="inferred from homology"/>
<feature type="domain" description="Calcineurin-like phosphoesterase" evidence="5">
    <location>
        <begin position="124"/>
        <end position="350"/>
    </location>
</feature>
<evidence type="ECO:0000256" key="4">
    <source>
        <dbReference type="ARBA" id="ARBA00025742"/>
    </source>
</evidence>
<keyword evidence="3" id="KW-0408">Iron</keyword>
<keyword evidence="7" id="KW-1185">Reference proteome</keyword>
<keyword evidence="1" id="KW-0479">Metal-binding</keyword>
<dbReference type="Proteomes" id="UP000316256">
    <property type="component" value="Unassembled WGS sequence"/>
</dbReference>
<dbReference type="Gene3D" id="3.60.21.10">
    <property type="match status" value="1"/>
</dbReference>
<dbReference type="OrthoDB" id="4507037at2"/>
<evidence type="ECO:0000256" key="2">
    <source>
        <dbReference type="ARBA" id="ARBA00022801"/>
    </source>
</evidence>
<keyword evidence="2 6" id="KW-0378">Hydrolase</keyword>
<dbReference type="Pfam" id="PF00149">
    <property type="entry name" value="Metallophos"/>
    <property type="match status" value="1"/>
</dbReference>
<comment type="caution">
    <text evidence="6">The sequence shown here is derived from an EMBL/GenBank/DDBJ whole genome shotgun (WGS) entry which is preliminary data.</text>
</comment>
<sequence length="439" mass="47489">MWARDLEVVTITDTSVIVTWATVSAVRVDDHGMPLPLAADTELRLAPADSPTAPRVVIHEDVPTPFHYAEVHGLEPGREYRFEAYSNGLRAAPTLLATGRPGVPESTGRVTTLVPPPGRLLRTIALSNDVHYGEEFSGIVAAGLPPGFRQDPGLLPYPEVMLTAMLADLRAADRDADHLVVAGDLTDEASAQDSTAVRAMLDGWGGAGTDYFVSRGNHDRPHVGAAYAGCSVLPSARDHHDCWGDVFAPRQVMRSFDLGGLRLLSVDTTAVDGSGGVVEPAQMAQIRDSLRADPDRPTLVFGHHPVTAEAGLTNVAGPSFVLNQPDSRQLQDLYARAPGVFLHHAGHTHRNRRTRPDTAAAVEFLEVGAVKEYPGGYSLLRVYEGGYTVNFYKTRADDARRWSQRSRGEFLGQMPEYTLGTAEDRNHVVLRDLTGLVAA</sequence>
<evidence type="ECO:0000256" key="3">
    <source>
        <dbReference type="ARBA" id="ARBA00023004"/>
    </source>
</evidence>
<dbReference type="GO" id="GO:0016787">
    <property type="term" value="F:hydrolase activity"/>
    <property type="evidence" value="ECO:0007669"/>
    <property type="project" value="UniProtKB-KW"/>
</dbReference>
<dbReference type="SUPFAM" id="SSF56300">
    <property type="entry name" value="Metallo-dependent phosphatases"/>
    <property type="match status" value="1"/>
</dbReference>
<dbReference type="AlphaFoldDB" id="A0A541B0I0"/>
<evidence type="ECO:0000313" key="6">
    <source>
        <dbReference type="EMBL" id="TQF65833.1"/>
    </source>
</evidence>
<reference evidence="6 7" key="1">
    <citation type="submission" date="2019-06" db="EMBL/GenBank/DDBJ databases">
        <title>Rhodococcus spaelei sp. nov., isolated from a cave.</title>
        <authorList>
            <person name="Lee S.D."/>
        </authorList>
    </citation>
    <scope>NUCLEOTIDE SEQUENCE [LARGE SCALE GENOMIC DNA]</scope>
    <source>
        <strain evidence="6 7">C9-5</strain>
    </source>
</reference>
<evidence type="ECO:0000256" key="1">
    <source>
        <dbReference type="ARBA" id="ARBA00022723"/>
    </source>
</evidence>
<dbReference type="PANTHER" id="PTHR42988">
    <property type="entry name" value="PHOSPHOHYDROLASE"/>
    <property type="match status" value="1"/>
</dbReference>
<evidence type="ECO:0000313" key="7">
    <source>
        <dbReference type="Proteomes" id="UP000316256"/>
    </source>
</evidence>
<dbReference type="InterPro" id="IPR004843">
    <property type="entry name" value="Calcineurin-like_PHP"/>
</dbReference>
<gene>
    <name evidence="6" type="ORF">FK531_19980</name>
</gene>
<organism evidence="6 7">
    <name type="scientific">Rhodococcus spelaei</name>
    <dbReference type="NCBI Taxonomy" id="2546320"/>
    <lineage>
        <taxon>Bacteria</taxon>
        <taxon>Bacillati</taxon>
        <taxon>Actinomycetota</taxon>
        <taxon>Actinomycetes</taxon>
        <taxon>Mycobacteriales</taxon>
        <taxon>Nocardiaceae</taxon>
        <taxon>Rhodococcus</taxon>
    </lineage>
</organism>
<dbReference type="PANTHER" id="PTHR42988:SF2">
    <property type="entry name" value="CYCLIC NUCLEOTIDE PHOSPHODIESTERASE CBUA0032-RELATED"/>
    <property type="match status" value="1"/>
</dbReference>
<accession>A0A541B0I0</accession>